<dbReference type="Pfam" id="PF00171">
    <property type="entry name" value="Aldedh"/>
    <property type="match status" value="1"/>
</dbReference>
<dbReference type="Gene3D" id="3.40.309.10">
    <property type="entry name" value="Aldehyde Dehydrogenase, Chain A, domain 2"/>
    <property type="match status" value="1"/>
</dbReference>
<reference evidence="6 7" key="1">
    <citation type="journal article" date="2011" name="Syst. Appl. Microbiol.">
        <title>Defluviimonas denitrificans gen. nov., sp. nov., and Pararhodobacter aggregans gen. nov., sp. nov., non-phototrophic Rhodobacteraceae from the biofilter of a marine aquaculture.</title>
        <authorList>
            <person name="Foesel B.U."/>
            <person name="Drake H.L."/>
            <person name="Schramm A."/>
        </authorList>
    </citation>
    <scope>NUCLEOTIDE SEQUENCE [LARGE SCALE GENOMIC DNA]</scope>
    <source>
        <strain evidence="6 7">D1-19</strain>
    </source>
</reference>
<keyword evidence="7" id="KW-1185">Reference proteome</keyword>
<proteinExistence type="inferred from homology"/>
<evidence type="ECO:0000313" key="7">
    <source>
        <dbReference type="Proteomes" id="UP000244810"/>
    </source>
</evidence>
<dbReference type="InterPro" id="IPR015590">
    <property type="entry name" value="Aldehyde_DH_dom"/>
</dbReference>
<evidence type="ECO:0000259" key="5">
    <source>
        <dbReference type="Pfam" id="PF00171"/>
    </source>
</evidence>
<dbReference type="GO" id="GO:0016620">
    <property type="term" value="F:oxidoreductase activity, acting on the aldehyde or oxo group of donors, NAD or NADP as acceptor"/>
    <property type="evidence" value="ECO:0007669"/>
    <property type="project" value="InterPro"/>
</dbReference>
<name>A0A2T7UV49_9RHOB</name>
<dbReference type="InterPro" id="IPR016162">
    <property type="entry name" value="Ald_DH_N"/>
</dbReference>
<dbReference type="Gene3D" id="3.40.605.10">
    <property type="entry name" value="Aldehyde Dehydrogenase, Chain A, domain 1"/>
    <property type="match status" value="1"/>
</dbReference>
<organism evidence="6 7">
    <name type="scientific">Pararhodobacter aggregans</name>
    <dbReference type="NCBI Taxonomy" id="404875"/>
    <lineage>
        <taxon>Bacteria</taxon>
        <taxon>Pseudomonadati</taxon>
        <taxon>Pseudomonadota</taxon>
        <taxon>Alphaproteobacteria</taxon>
        <taxon>Rhodobacterales</taxon>
        <taxon>Paracoccaceae</taxon>
        <taxon>Pararhodobacter</taxon>
    </lineage>
</organism>
<dbReference type="InterPro" id="IPR029510">
    <property type="entry name" value="Ald_DH_CS_GLU"/>
</dbReference>
<dbReference type="CDD" id="cd07139">
    <property type="entry name" value="ALDH_AldA-Rv0768"/>
    <property type="match status" value="1"/>
</dbReference>
<dbReference type="AlphaFoldDB" id="A0A2T7UV49"/>
<dbReference type="PANTHER" id="PTHR42804">
    <property type="entry name" value="ALDEHYDE DEHYDROGENASE"/>
    <property type="match status" value="1"/>
</dbReference>
<dbReference type="PANTHER" id="PTHR42804:SF1">
    <property type="entry name" value="ALDEHYDE DEHYDROGENASE-RELATED"/>
    <property type="match status" value="1"/>
</dbReference>
<dbReference type="FunFam" id="3.40.309.10:FF:000012">
    <property type="entry name" value="Betaine aldehyde dehydrogenase"/>
    <property type="match status" value="1"/>
</dbReference>
<dbReference type="PROSITE" id="PS00687">
    <property type="entry name" value="ALDEHYDE_DEHYDR_GLU"/>
    <property type="match status" value="1"/>
</dbReference>
<dbReference type="InterPro" id="IPR016161">
    <property type="entry name" value="Ald_DH/histidinol_DH"/>
</dbReference>
<keyword evidence="2 4" id="KW-0560">Oxidoreductase</keyword>
<dbReference type="OrthoDB" id="9812625at2"/>
<comment type="caution">
    <text evidence="6">The sequence shown here is derived from an EMBL/GenBank/DDBJ whole genome shotgun (WGS) entry which is preliminary data.</text>
</comment>
<dbReference type="RefSeq" id="WP_107750560.1">
    <property type="nucleotide sequence ID" value="NZ_QBKF01000002.1"/>
</dbReference>
<dbReference type="EMBL" id="QDDR01000002">
    <property type="protein sequence ID" value="PVE48552.1"/>
    <property type="molecule type" value="Genomic_DNA"/>
</dbReference>
<comment type="similarity">
    <text evidence="1 4">Belongs to the aldehyde dehydrogenase family.</text>
</comment>
<evidence type="ECO:0000256" key="4">
    <source>
        <dbReference type="RuleBase" id="RU003345"/>
    </source>
</evidence>
<dbReference type="FunFam" id="3.40.605.10:FF:000007">
    <property type="entry name" value="NAD/NADP-dependent betaine aldehyde dehydrogenase"/>
    <property type="match status" value="1"/>
</dbReference>
<dbReference type="InterPro" id="IPR016163">
    <property type="entry name" value="Ald_DH_C"/>
</dbReference>
<evidence type="ECO:0000256" key="1">
    <source>
        <dbReference type="ARBA" id="ARBA00009986"/>
    </source>
</evidence>
<dbReference type="SUPFAM" id="SSF53720">
    <property type="entry name" value="ALDH-like"/>
    <property type="match status" value="1"/>
</dbReference>
<dbReference type="Proteomes" id="UP000244810">
    <property type="component" value="Unassembled WGS sequence"/>
</dbReference>
<evidence type="ECO:0000256" key="2">
    <source>
        <dbReference type="ARBA" id="ARBA00023002"/>
    </source>
</evidence>
<feature type="active site" evidence="3">
    <location>
        <position position="254"/>
    </location>
</feature>
<feature type="domain" description="Aldehyde dehydrogenase" evidence="5">
    <location>
        <begin position="17"/>
        <end position="478"/>
    </location>
</feature>
<sequence length="481" mass="52485">MTQPLKAPDSFFINGEWVRPRHGPMLEVVSPVTEEVIVRYPEAQPDDMDRAVAAARAAFDHGPWPRMAPSERASYLRRVASLIEARLEEIAWAWTRQVGAPISLTRKLVPQNATLFRYYAELIETYPFRDDRKRDDGGAVRVLREPVGVCAAISPWNAPMVLLTYKIAAGLASGCTMVAKPSPETPLEAYILAECIEAAGLPRGVFNLVPAGREAGDHLIRHRDVDKVAFTGSTAVGKHIMKVCSERLARVSLELGGKSAAVLLPDADFQKALPSLMVYSMPISGQVCFSLTRLLVPNSRKDEFLDLFLPAVTALKVGDPGDPATQMGPLAMARQRERVEGYIAAGRAGGATLACGGKRPAGLDKGFYLEPTVFSDVTPDMKIFQEEIFGPVVSVIGYDDEEDAVKKANATRYGLNGAVYSRDVERAFRFAQRMRTGGLTINGLIVDPKHPFGGYRESGMGREGGPEGLDNYLEVKTIHIA</sequence>
<gene>
    <name evidence="6" type="ORF">DDE23_05725</name>
</gene>
<accession>A0A2T7UV49</accession>
<evidence type="ECO:0000313" key="6">
    <source>
        <dbReference type="EMBL" id="PVE48552.1"/>
    </source>
</evidence>
<protein>
    <submittedName>
        <fullName evidence="6">Aldehyde dehydrogenase</fullName>
    </submittedName>
</protein>
<evidence type="ECO:0000256" key="3">
    <source>
        <dbReference type="PROSITE-ProRule" id="PRU10007"/>
    </source>
</evidence>